<dbReference type="Pfam" id="PF00009">
    <property type="entry name" value="GTP_EFTU"/>
    <property type="match status" value="1"/>
</dbReference>
<comment type="caution">
    <text evidence="4">The sequence shown here is derived from an EMBL/GenBank/DDBJ whole genome shotgun (WGS) entry which is preliminary data.</text>
</comment>
<dbReference type="InterPro" id="IPR035651">
    <property type="entry name" value="BipA_V"/>
</dbReference>
<dbReference type="PROSITE" id="PS51722">
    <property type="entry name" value="G_TR_2"/>
    <property type="match status" value="1"/>
</dbReference>
<dbReference type="SUPFAM" id="SSF52540">
    <property type="entry name" value="P-loop containing nucleoside triphosphate hydrolases"/>
    <property type="match status" value="1"/>
</dbReference>
<dbReference type="GO" id="GO:1990904">
    <property type="term" value="C:ribonucleoprotein complex"/>
    <property type="evidence" value="ECO:0007669"/>
    <property type="project" value="TreeGrafter"/>
</dbReference>
<dbReference type="Pfam" id="PF03144">
    <property type="entry name" value="GTP_EFTU_D2"/>
    <property type="match status" value="1"/>
</dbReference>
<dbReference type="InterPro" id="IPR042116">
    <property type="entry name" value="TypA/BipA_C"/>
</dbReference>
<dbReference type="AlphaFoldDB" id="A0A1G2JBN4"/>
<dbReference type="Gene3D" id="2.40.50.250">
    <property type="entry name" value="bipa protein"/>
    <property type="match status" value="1"/>
</dbReference>
<dbReference type="Gene3D" id="3.30.70.870">
    <property type="entry name" value="Elongation Factor G (Translational Gtpase), domain 3"/>
    <property type="match status" value="1"/>
</dbReference>
<dbReference type="InterPro" id="IPR005225">
    <property type="entry name" value="Small_GTP-bd"/>
</dbReference>
<dbReference type="PANTHER" id="PTHR42908">
    <property type="entry name" value="TRANSLATION ELONGATION FACTOR-RELATED"/>
    <property type="match status" value="1"/>
</dbReference>
<dbReference type="InterPro" id="IPR048876">
    <property type="entry name" value="BipA_C"/>
</dbReference>
<dbReference type="FunFam" id="3.30.70.240:FF:000002">
    <property type="entry name" value="GTP-binding protein TypA"/>
    <property type="match status" value="1"/>
</dbReference>
<evidence type="ECO:0000313" key="4">
    <source>
        <dbReference type="EMBL" id="OGZ84494.1"/>
    </source>
</evidence>
<dbReference type="CDD" id="cd01891">
    <property type="entry name" value="TypA_BipA"/>
    <property type="match status" value="1"/>
</dbReference>
<dbReference type="FunFam" id="2.40.30.10:FF:000016">
    <property type="entry name" value="GTP-binding protein TypA"/>
    <property type="match status" value="1"/>
</dbReference>
<evidence type="ECO:0000256" key="1">
    <source>
        <dbReference type="ARBA" id="ARBA00023134"/>
    </source>
</evidence>
<dbReference type="FunFam" id="3.40.50.300:FF:000055">
    <property type="entry name" value="GTP-binding protein TypA"/>
    <property type="match status" value="1"/>
</dbReference>
<accession>A0A1G2JBN4</accession>
<reference evidence="4 5" key="1">
    <citation type="journal article" date="2016" name="Nat. Commun.">
        <title>Thousands of microbial genomes shed light on interconnected biogeochemical processes in an aquifer system.</title>
        <authorList>
            <person name="Anantharaman K."/>
            <person name="Brown C.T."/>
            <person name="Hug L.A."/>
            <person name="Sharon I."/>
            <person name="Castelle C.J."/>
            <person name="Probst A.J."/>
            <person name="Thomas B.C."/>
            <person name="Singh A."/>
            <person name="Wilkins M.J."/>
            <person name="Karaoz U."/>
            <person name="Brodie E.L."/>
            <person name="Williams K.H."/>
            <person name="Hubbard S.S."/>
            <person name="Banfield J.F."/>
        </authorList>
    </citation>
    <scope>NUCLEOTIDE SEQUENCE [LARGE SCALE GENOMIC DNA]</scope>
</reference>
<name>A0A1G2JBN4_9BACT</name>
<keyword evidence="1" id="KW-0547">Nucleotide-binding</keyword>
<dbReference type="Gene3D" id="3.40.50.300">
    <property type="entry name" value="P-loop containing nucleotide triphosphate hydrolases"/>
    <property type="match status" value="1"/>
</dbReference>
<dbReference type="InterPro" id="IPR027417">
    <property type="entry name" value="P-loop_NTPase"/>
</dbReference>
<dbReference type="InterPro" id="IPR000795">
    <property type="entry name" value="T_Tr_GTP-bd_dom"/>
</dbReference>
<dbReference type="InterPro" id="IPR000640">
    <property type="entry name" value="EFG_V-like"/>
</dbReference>
<dbReference type="SMART" id="SM00838">
    <property type="entry name" value="EFG_C"/>
    <property type="match status" value="1"/>
</dbReference>
<evidence type="ECO:0000256" key="2">
    <source>
        <dbReference type="ARBA" id="ARBA00035722"/>
    </source>
</evidence>
<dbReference type="InterPro" id="IPR004161">
    <property type="entry name" value="EFTu-like_2"/>
</dbReference>
<keyword evidence="1" id="KW-0342">GTP-binding</keyword>
<dbReference type="SUPFAM" id="SSF54980">
    <property type="entry name" value="EF-G C-terminal domain-like"/>
    <property type="match status" value="2"/>
</dbReference>
<dbReference type="CDD" id="cd03710">
    <property type="entry name" value="BipA_TypA_C"/>
    <property type="match status" value="1"/>
</dbReference>
<dbReference type="PRINTS" id="PR00315">
    <property type="entry name" value="ELONGATNFCT"/>
</dbReference>
<dbReference type="InterPro" id="IPR047041">
    <property type="entry name" value="BipA_GTP-bd_dom"/>
</dbReference>
<dbReference type="InterPro" id="IPR035647">
    <property type="entry name" value="EFG_III/V"/>
</dbReference>
<dbReference type="Proteomes" id="UP000177751">
    <property type="component" value="Unassembled WGS sequence"/>
</dbReference>
<gene>
    <name evidence="4" type="ORF">A2401_01660</name>
</gene>
<evidence type="ECO:0000313" key="5">
    <source>
        <dbReference type="Proteomes" id="UP000177751"/>
    </source>
</evidence>
<dbReference type="STRING" id="1802229.A2401_01660"/>
<dbReference type="InterPro" id="IPR009000">
    <property type="entry name" value="Transl_B-barrel_sf"/>
</dbReference>
<feature type="domain" description="Tr-type G" evidence="3">
    <location>
        <begin position="2"/>
        <end position="206"/>
    </location>
</feature>
<organism evidence="4 5">
    <name type="scientific">Candidatus Staskawiczbacteria bacterium RIFOXYC1_FULL_38_18</name>
    <dbReference type="NCBI Taxonomy" id="1802229"/>
    <lineage>
        <taxon>Bacteria</taxon>
        <taxon>Candidatus Staskawicziibacteriota</taxon>
    </lineage>
</organism>
<dbReference type="GO" id="GO:0005525">
    <property type="term" value="F:GTP binding"/>
    <property type="evidence" value="ECO:0007669"/>
    <property type="project" value="UniProtKB-KW"/>
</dbReference>
<dbReference type="EMBL" id="MHPP01000015">
    <property type="protein sequence ID" value="OGZ84494.1"/>
    <property type="molecule type" value="Genomic_DNA"/>
</dbReference>
<dbReference type="PROSITE" id="PS00301">
    <property type="entry name" value="G_TR_1"/>
    <property type="match status" value="1"/>
</dbReference>
<dbReference type="SUPFAM" id="SSF50447">
    <property type="entry name" value="Translation proteins"/>
    <property type="match status" value="1"/>
</dbReference>
<dbReference type="NCBIfam" id="TIGR01394">
    <property type="entry name" value="TypA_BipA"/>
    <property type="match status" value="1"/>
</dbReference>
<dbReference type="Gene3D" id="3.30.70.240">
    <property type="match status" value="1"/>
</dbReference>
<proteinExistence type="predicted"/>
<dbReference type="FunFam" id="3.30.70.870:FF:000003">
    <property type="entry name" value="GTP-binding protein TypA"/>
    <property type="match status" value="1"/>
</dbReference>
<dbReference type="PANTHER" id="PTHR42908:SF8">
    <property type="entry name" value="TR-TYPE G DOMAIN-CONTAINING PROTEIN"/>
    <property type="match status" value="1"/>
</dbReference>
<protein>
    <recommendedName>
        <fullName evidence="2">50S ribosomal subunit assembly factor BipA</fullName>
    </recommendedName>
</protein>
<dbReference type="Gene3D" id="2.40.30.10">
    <property type="entry name" value="Translation factors"/>
    <property type="match status" value="1"/>
</dbReference>
<dbReference type="GO" id="GO:0005829">
    <property type="term" value="C:cytosol"/>
    <property type="evidence" value="ECO:0007669"/>
    <property type="project" value="TreeGrafter"/>
</dbReference>
<dbReference type="InterPro" id="IPR047042">
    <property type="entry name" value="BipA_II"/>
</dbReference>
<dbReference type="InterPro" id="IPR047043">
    <property type="entry name" value="BipA_III"/>
</dbReference>
<dbReference type="GO" id="GO:0003924">
    <property type="term" value="F:GTPase activity"/>
    <property type="evidence" value="ECO:0007669"/>
    <property type="project" value="InterPro"/>
</dbReference>
<dbReference type="InterPro" id="IPR006298">
    <property type="entry name" value="BipA"/>
</dbReference>
<dbReference type="Pfam" id="PF00679">
    <property type="entry name" value="EFG_C"/>
    <property type="match status" value="1"/>
</dbReference>
<sequence>MQNIKNIAIIAHVDHGKTTLVDALLRQSKTEMKKEVASQEMIMDSNELERERGITIFSKNASVMYGETKINIIDTPGHADFGGEVERVLNMADGCLLLVDAKEGPMPQTRFVLKKALEMGQKIIVVINKIDKQGARAKFALEATFELFLELGAHSANSGQAGDFLEFPVIYASGRDGLAGLENDITKMTDITPIFEAILEHIPSPIADTNKPLQMLVTSIVADDFKGRIAIGRVYNGFIKAGQDVMHIDRAGIQKKYKITSLLTFAGLGRIETQEVQAGDICGVSGIEEITIGETIASVENPEALPLINIESPTVKMTFMVNNSPFAGKEGEFSTSRQIRARLFKELETDVALRAEDTNDGKWTVSGRGELHLAILIERMRREGFEFAVSRPQVILREVNGKMMTPYEKVFIEVPEQYQGAVIQNLGGRKGEIKEMRTHNGIAFLEFIIPTKGLFGYRNEFLTDTKGLGIINTAFFQYMPDPGSWKERDHGSLVSTDTGPTNMYGLRNVQNRGTMFFNPAVQVYQGQVVGQNSRPNDIWVNVCKEKALSNMRSKGEGNTEHFNVPKTMGLEDALEYIGDDELVEVTPKNIRIRKVHLTEVDAKRADRAEAGVKFDY</sequence>
<dbReference type="InterPro" id="IPR031157">
    <property type="entry name" value="G_TR_CS"/>
</dbReference>
<evidence type="ECO:0000259" key="3">
    <source>
        <dbReference type="PROSITE" id="PS51722"/>
    </source>
</evidence>
<dbReference type="CDD" id="cd16263">
    <property type="entry name" value="BipA_III"/>
    <property type="match status" value="1"/>
</dbReference>
<dbReference type="Pfam" id="PF21018">
    <property type="entry name" value="BipA_C"/>
    <property type="match status" value="1"/>
</dbReference>
<dbReference type="NCBIfam" id="TIGR00231">
    <property type="entry name" value="small_GTP"/>
    <property type="match status" value="1"/>
</dbReference>
<dbReference type="CDD" id="cd03691">
    <property type="entry name" value="BipA_TypA_II"/>
    <property type="match status" value="1"/>
</dbReference>